<gene>
    <name evidence="1" type="ORF">QE152_g10479</name>
</gene>
<sequence>MLREEIFNLFEVSLTGGGYIPSSIIFDESSSEASEEDFKDFMIIFARKKTGRRDLNYSRGSDSEDFDGIKVIGDTMHCRASSASSKNASTCLYPCEFYRKSKVTKRESKPQNMYMHGVSYYGDISYNQYKYRNNRPRSLSPNLPKIHYLEKPHHSVPPPPSTQRKARIVFKNRLCRENQKLNKNVSKKSIPDHALMKNLLSGLSIFENDEEVRETYSKSLHKSHKSMGNIKSSIINNSILRGACKSNSDFRESTIANSEGTWDNKCCYANNKEGYSAIYRNEAADQLNTPNTYCCVDSQRHAKNNEEGDAGYRRQIRSNQAPQRCSTLVERRKNFFENRKKQIELENIKMKPTIVISCVERQIQNDFEKSDEITEIYRNFRSVQSTSTLSKRSSSLPPTSRFRRCAGRNSELFNPDYNFNCGNDSSNPLYKNSIIESIRSKIFNEMTVVIRCIRIPLLRVYDRKFSMRMRIRSRNVTIPAAQIFAIYQNFPEKPEPQCPSY</sequence>
<keyword evidence="2" id="KW-1185">Reference proteome</keyword>
<proteinExistence type="predicted"/>
<dbReference type="Proteomes" id="UP001458880">
    <property type="component" value="Unassembled WGS sequence"/>
</dbReference>
<dbReference type="EMBL" id="JASPKY010000096">
    <property type="protein sequence ID" value="KAK9737740.1"/>
    <property type="molecule type" value="Genomic_DNA"/>
</dbReference>
<accession>A0AAW1LTP8</accession>
<name>A0AAW1LTP8_POPJA</name>
<reference evidence="1 2" key="1">
    <citation type="journal article" date="2024" name="BMC Genomics">
        <title>De novo assembly and annotation of Popillia japonica's genome with initial clues to its potential as an invasive pest.</title>
        <authorList>
            <person name="Cucini C."/>
            <person name="Boschi S."/>
            <person name="Funari R."/>
            <person name="Cardaioli E."/>
            <person name="Iannotti N."/>
            <person name="Marturano G."/>
            <person name="Paoli F."/>
            <person name="Bruttini M."/>
            <person name="Carapelli A."/>
            <person name="Frati F."/>
            <person name="Nardi F."/>
        </authorList>
    </citation>
    <scope>NUCLEOTIDE SEQUENCE [LARGE SCALE GENOMIC DNA]</scope>
    <source>
        <strain evidence="1">DMR45628</strain>
    </source>
</reference>
<organism evidence="1 2">
    <name type="scientific">Popillia japonica</name>
    <name type="common">Japanese beetle</name>
    <dbReference type="NCBI Taxonomy" id="7064"/>
    <lineage>
        <taxon>Eukaryota</taxon>
        <taxon>Metazoa</taxon>
        <taxon>Ecdysozoa</taxon>
        <taxon>Arthropoda</taxon>
        <taxon>Hexapoda</taxon>
        <taxon>Insecta</taxon>
        <taxon>Pterygota</taxon>
        <taxon>Neoptera</taxon>
        <taxon>Endopterygota</taxon>
        <taxon>Coleoptera</taxon>
        <taxon>Polyphaga</taxon>
        <taxon>Scarabaeiformia</taxon>
        <taxon>Scarabaeidae</taxon>
        <taxon>Rutelinae</taxon>
        <taxon>Popillia</taxon>
    </lineage>
</organism>
<dbReference type="AlphaFoldDB" id="A0AAW1LTP8"/>
<comment type="caution">
    <text evidence="1">The sequence shown here is derived from an EMBL/GenBank/DDBJ whole genome shotgun (WGS) entry which is preliminary data.</text>
</comment>
<evidence type="ECO:0000313" key="1">
    <source>
        <dbReference type="EMBL" id="KAK9737740.1"/>
    </source>
</evidence>
<protein>
    <submittedName>
        <fullName evidence="1">Uncharacterized protein</fullName>
    </submittedName>
</protein>
<evidence type="ECO:0000313" key="2">
    <source>
        <dbReference type="Proteomes" id="UP001458880"/>
    </source>
</evidence>